<proteinExistence type="evidence at transcript level"/>
<dbReference type="AlphaFoldDB" id="B6TEW9"/>
<dbReference type="EMBL" id="EU963534">
    <property type="protein sequence ID" value="ACG35652.1"/>
    <property type="molecule type" value="mRNA"/>
</dbReference>
<organism evidence="1">
    <name type="scientific">Zea mays</name>
    <name type="common">Maize</name>
    <dbReference type="NCBI Taxonomy" id="4577"/>
    <lineage>
        <taxon>Eukaryota</taxon>
        <taxon>Viridiplantae</taxon>
        <taxon>Streptophyta</taxon>
        <taxon>Embryophyta</taxon>
        <taxon>Tracheophyta</taxon>
        <taxon>Spermatophyta</taxon>
        <taxon>Magnoliopsida</taxon>
        <taxon>Liliopsida</taxon>
        <taxon>Poales</taxon>
        <taxon>Poaceae</taxon>
        <taxon>PACMAD clade</taxon>
        <taxon>Panicoideae</taxon>
        <taxon>Andropogonodae</taxon>
        <taxon>Andropogoneae</taxon>
        <taxon>Tripsacinae</taxon>
        <taxon>Zea</taxon>
    </lineage>
</organism>
<name>B6TEW9_MAIZE</name>
<protein>
    <submittedName>
        <fullName evidence="1">Uncharacterized protein</fullName>
    </submittedName>
</protein>
<sequence length="64" mass="7144">MAISRRSGGTTAIPPFIVAWPVVISTAARGHVSSEMQVGNWNLKCQVKNRYHRMRRLEDAAMCS</sequence>
<evidence type="ECO:0000313" key="1">
    <source>
        <dbReference type="EMBL" id="ACG35652.1"/>
    </source>
</evidence>
<reference evidence="1" key="1">
    <citation type="journal article" date="2009" name="Plant Mol. Biol.">
        <title>Insights into corn genes derived from large-scale cDNA sequencing.</title>
        <authorList>
            <person name="Alexandrov N.N."/>
            <person name="Brover V.V."/>
            <person name="Freidin S."/>
            <person name="Troukhan M.E."/>
            <person name="Tatarinova T.V."/>
            <person name="Zhang H."/>
            <person name="Swaller T.J."/>
            <person name="Lu Y.P."/>
            <person name="Bouck J."/>
            <person name="Flavell R.B."/>
            <person name="Feldmann K.A."/>
        </authorList>
    </citation>
    <scope>NUCLEOTIDE SEQUENCE</scope>
</reference>
<accession>B6TEW9</accession>